<dbReference type="GeneTree" id="ENSGT00940000158537"/>
<dbReference type="PRINTS" id="PR01407">
    <property type="entry name" value="BUTYPHLNCDUF"/>
</dbReference>
<dbReference type="AlphaFoldDB" id="A0A4W3IV49"/>
<dbReference type="PROSITE" id="PS00518">
    <property type="entry name" value="ZF_RING_1"/>
    <property type="match status" value="1"/>
</dbReference>
<dbReference type="PANTHER" id="PTHR24103">
    <property type="entry name" value="E3 UBIQUITIN-PROTEIN LIGASE TRIM"/>
    <property type="match status" value="1"/>
</dbReference>
<dbReference type="PROSITE" id="PS50089">
    <property type="entry name" value="ZF_RING_2"/>
    <property type="match status" value="1"/>
</dbReference>
<organism evidence="8 9">
    <name type="scientific">Callorhinchus milii</name>
    <name type="common">Ghost shark</name>
    <dbReference type="NCBI Taxonomy" id="7868"/>
    <lineage>
        <taxon>Eukaryota</taxon>
        <taxon>Metazoa</taxon>
        <taxon>Chordata</taxon>
        <taxon>Craniata</taxon>
        <taxon>Vertebrata</taxon>
        <taxon>Chondrichthyes</taxon>
        <taxon>Holocephali</taxon>
        <taxon>Chimaeriformes</taxon>
        <taxon>Callorhinchidae</taxon>
        <taxon>Callorhinchus</taxon>
    </lineage>
</organism>
<dbReference type="Pfam" id="PF15227">
    <property type="entry name" value="zf-C3HC4_4"/>
    <property type="match status" value="1"/>
</dbReference>
<dbReference type="InterPro" id="IPR001841">
    <property type="entry name" value="Znf_RING"/>
</dbReference>
<dbReference type="InterPro" id="IPR003879">
    <property type="entry name" value="Butyrophylin_SPRY"/>
</dbReference>
<dbReference type="InterPro" id="IPR013320">
    <property type="entry name" value="ConA-like_dom_sf"/>
</dbReference>
<dbReference type="Ensembl" id="ENSCMIT00000033843.1">
    <property type="protein sequence ID" value="ENSCMIP00000033337.1"/>
    <property type="gene ID" value="ENSCMIG00000014211.1"/>
</dbReference>
<keyword evidence="3" id="KW-0862">Zinc</keyword>
<proteinExistence type="predicted"/>
<evidence type="ECO:0000259" key="5">
    <source>
        <dbReference type="PROSITE" id="PS50089"/>
    </source>
</evidence>
<evidence type="ECO:0000313" key="9">
    <source>
        <dbReference type="Proteomes" id="UP000314986"/>
    </source>
</evidence>
<protein>
    <submittedName>
        <fullName evidence="8">Zinc-binding protein A33-like</fullName>
    </submittedName>
</protein>
<dbReference type="SUPFAM" id="SSF57845">
    <property type="entry name" value="B-box zinc-binding domain"/>
    <property type="match status" value="1"/>
</dbReference>
<dbReference type="GO" id="GO:0008270">
    <property type="term" value="F:zinc ion binding"/>
    <property type="evidence" value="ECO:0007669"/>
    <property type="project" value="UniProtKB-KW"/>
</dbReference>
<dbReference type="Gene3D" id="2.60.120.920">
    <property type="match status" value="1"/>
</dbReference>
<evidence type="ECO:0000256" key="4">
    <source>
        <dbReference type="PROSITE-ProRule" id="PRU00024"/>
    </source>
</evidence>
<dbReference type="Pfam" id="PF00622">
    <property type="entry name" value="SPRY"/>
    <property type="match status" value="1"/>
</dbReference>
<dbReference type="PROSITE" id="PS50188">
    <property type="entry name" value="B302_SPRY"/>
    <property type="match status" value="1"/>
</dbReference>
<keyword evidence="9" id="KW-1185">Reference proteome</keyword>
<dbReference type="SMART" id="SM00184">
    <property type="entry name" value="RING"/>
    <property type="match status" value="1"/>
</dbReference>
<dbReference type="InterPro" id="IPR017907">
    <property type="entry name" value="Znf_RING_CS"/>
</dbReference>
<dbReference type="SMART" id="SM00336">
    <property type="entry name" value="BBOX"/>
    <property type="match status" value="1"/>
</dbReference>
<sequence>IKSLSHQEDELNCPICLDIFTDPVSLECGHNYCRFCITLCWEKHAAQLCPECRQLIANKNLKVNRTLVKMVEKAREFSLISTHTGIKHQCEKHREEMKVFCQTDKKLLCLICRDAREHREIQCKLDSVQQEVKELQTHIEKDSLTFLLVREYFIIEFSDSYIQSGEDNHILTVTKLNDRLLDMFSPASLTLDPDTAHPKLILSEKLTSVRQGDKQQQVPYSPKRFDSVVCVLGSEGFNSGRHHWEVQVTNKTKWDVGLASESVSRKGSISLSPNDGYWAVTLRNGDVYEARTSSHTRLLLRERPEKLGVYLDYKGGQVTFYNADNMSHLHTFTHTFTEKVYPYFSHCNNDNGKNSEPLRICRITV</sequence>
<dbReference type="SMART" id="SM00589">
    <property type="entry name" value="PRY"/>
    <property type="match status" value="1"/>
</dbReference>
<dbReference type="Pfam" id="PF13765">
    <property type="entry name" value="PRY"/>
    <property type="match status" value="1"/>
</dbReference>
<reference evidence="9" key="2">
    <citation type="journal article" date="2007" name="PLoS Biol.">
        <title>Survey sequencing and comparative analysis of the elephant shark (Callorhinchus milii) genome.</title>
        <authorList>
            <person name="Venkatesh B."/>
            <person name="Kirkness E.F."/>
            <person name="Loh Y.H."/>
            <person name="Halpern A.L."/>
            <person name="Lee A.P."/>
            <person name="Johnson J."/>
            <person name="Dandona N."/>
            <person name="Viswanathan L.D."/>
            <person name="Tay A."/>
            <person name="Venter J.C."/>
            <person name="Strausberg R.L."/>
            <person name="Brenner S."/>
        </authorList>
    </citation>
    <scope>NUCLEOTIDE SEQUENCE [LARGE SCALE GENOMIC DNA]</scope>
</reference>
<keyword evidence="2 4" id="KW-0863">Zinc-finger</keyword>
<evidence type="ECO:0000256" key="2">
    <source>
        <dbReference type="ARBA" id="ARBA00022771"/>
    </source>
</evidence>
<dbReference type="Gene3D" id="3.30.160.60">
    <property type="entry name" value="Classic Zinc Finger"/>
    <property type="match status" value="1"/>
</dbReference>
<evidence type="ECO:0000259" key="7">
    <source>
        <dbReference type="PROSITE" id="PS50188"/>
    </source>
</evidence>
<name>A0A4W3IV49_CALMI</name>
<feature type="domain" description="B box-type" evidence="6">
    <location>
        <begin position="90"/>
        <end position="119"/>
    </location>
</feature>
<dbReference type="InterPro" id="IPR003877">
    <property type="entry name" value="SPRY_dom"/>
</dbReference>
<evidence type="ECO:0000313" key="8">
    <source>
        <dbReference type="Ensembl" id="ENSCMIP00000033337.1"/>
    </source>
</evidence>
<gene>
    <name evidence="8" type="primary">LOC103178915</name>
</gene>
<dbReference type="InterPro" id="IPR001870">
    <property type="entry name" value="B30.2/SPRY"/>
</dbReference>
<evidence type="ECO:0000256" key="3">
    <source>
        <dbReference type="ARBA" id="ARBA00022833"/>
    </source>
</evidence>
<dbReference type="InterPro" id="IPR013083">
    <property type="entry name" value="Znf_RING/FYVE/PHD"/>
</dbReference>
<dbReference type="Gene3D" id="3.30.40.10">
    <property type="entry name" value="Zinc/RING finger domain, C3HC4 (zinc finger)"/>
    <property type="match status" value="1"/>
</dbReference>
<evidence type="ECO:0000259" key="6">
    <source>
        <dbReference type="PROSITE" id="PS50119"/>
    </source>
</evidence>
<dbReference type="InterPro" id="IPR050143">
    <property type="entry name" value="TRIM/RBCC"/>
</dbReference>
<dbReference type="InterPro" id="IPR043136">
    <property type="entry name" value="B30.2/SPRY_sf"/>
</dbReference>
<reference evidence="9" key="3">
    <citation type="journal article" date="2014" name="Nature">
        <title>Elephant shark genome provides unique insights into gnathostome evolution.</title>
        <authorList>
            <consortium name="International Elephant Shark Genome Sequencing Consortium"/>
            <person name="Venkatesh B."/>
            <person name="Lee A.P."/>
            <person name="Ravi V."/>
            <person name="Maurya A.K."/>
            <person name="Lian M.M."/>
            <person name="Swann J.B."/>
            <person name="Ohta Y."/>
            <person name="Flajnik M.F."/>
            <person name="Sutoh Y."/>
            <person name="Kasahara M."/>
            <person name="Hoon S."/>
            <person name="Gangu V."/>
            <person name="Roy S.W."/>
            <person name="Irimia M."/>
            <person name="Korzh V."/>
            <person name="Kondrychyn I."/>
            <person name="Lim Z.W."/>
            <person name="Tay B.H."/>
            <person name="Tohari S."/>
            <person name="Kong K.W."/>
            <person name="Ho S."/>
            <person name="Lorente-Galdos B."/>
            <person name="Quilez J."/>
            <person name="Marques-Bonet T."/>
            <person name="Raney B.J."/>
            <person name="Ingham P.W."/>
            <person name="Tay A."/>
            <person name="Hillier L.W."/>
            <person name="Minx P."/>
            <person name="Boehm T."/>
            <person name="Wilson R.K."/>
            <person name="Brenner S."/>
            <person name="Warren W.C."/>
        </authorList>
    </citation>
    <scope>NUCLEOTIDE SEQUENCE [LARGE SCALE GENOMIC DNA]</scope>
</reference>
<evidence type="ECO:0000256" key="1">
    <source>
        <dbReference type="ARBA" id="ARBA00022723"/>
    </source>
</evidence>
<dbReference type="InterPro" id="IPR000315">
    <property type="entry name" value="Znf_B-box"/>
</dbReference>
<dbReference type="PROSITE" id="PS50119">
    <property type="entry name" value="ZF_BBOX"/>
    <property type="match status" value="1"/>
</dbReference>
<dbReference type="InterPro" id="IPR006574">
    <property type="entry name" value="PRY"/>
</dbReference>
<dbReference type="SMART" id="SM00449">
    <property type="entry name" value="SPRY"/>
    <property type="match status" value="1"/>
</dbReference>
<feature type="domain" description="RING-type" evidence="5">
    <location>
        <begin position="13"/>
        <end position="53"/>
    </location>
</feature>
<accession>A0A4W3IV49</accession>
<reference evidence="9" key="1">
    <citation type="journal article" date="2006" name="Science">
        <title>Ancient noncoding elements conserved in the human genome.</title>
        <authorList>
            <person name="Venkatesh B."/>
            <person name="Kirkness E.F."/>
            <person name="Loh Y.H."/>
            <person name="Halpern A.L."/>
            <person name="Lee A.P."/>
            <person name="Johnson J."/>
            <person name="Dandona N."/>
            <person name="Viswanathan L.D."/>
            <person name="Tay A."/>
            <person name="Venter J.C."/>
            <person name="Strausberg R.L."/>
            <person name="Brenner S."/>
        </authorList>
    </citation>
    <scope>NUCLEOTIDE SEQUENCE [LARGE SCALE GENOMIC DNA]</scope>
</reference>
<dbReference type="SUPFAM" id="SSF49899">
    <property type="entry name" value="Concanavalin A-like lectins/glucanases"/>
    <property type="match status" value="1"/>
</dbReference>
<feature type="domain" description="B30.2/SPRY" evidence="7">
    <location>
        <begin position="169"/>
        <end position="365"/>
    </location>
</feature>
<dbReference type="SUPFAM" id="SSF57850">
    <property type="entry name" value="RING/U-box"/>
    <property type="match status" value="1"/>
</dbReference>
<reference evidence="8" key="5">
    <citation type="submission" date="2025-09" db="UniProtKB">
        <authorList>
            <consortium name="Ensembl"/>
        </authorList>
    </citation>
    <scope>IDENTIFICATION</scope>
</reference>
<dbReference type="Proteomes" id="UP000314986">
    <property type="component" value="Unassembled WGS sequence"/>
</dbReference>
<dbReference type="FunFam" id="2.60.120.920:FF:000004">
    <property type="entry name" value="Butyrophilin subfamily 1 member A1"/>
    <property type="match status" value="1"/>
</dbReference>
<reference evidence="8" key="4">
    <citation type="submission" date="2025-08" db="UniProtKB">
        <authorList>
            <consortium name="Ensembl"/>
        </authorList>
    </citation>
    <scope>IDENTIFICATION</scope>
</reference>
<dbReference type="CDD" id="cd13733">
    <property type="entry name" value="SPRY_PRY_C-I_1"/>
    <property type="match status" value="1"/>
</dbReference>
<keyword evidence="1" id="KW-0479">Metal-binding</keyword>